<dbReference type="PANTHER" id="PTHR11006:SF49">
    <property type="entry name" value="HISTONE-ARGININE METHYLTRANSFERASE CARM1"/>
    <property type="match status" value="1"/>
</dbReference>
<keyword evidence="9" id="KW-0805">Transcription regulation</keyword>
<evidence type="ECO:0000256" key="10">
    <source>
        <dbReference type="ARBA" id="ARBA00023163"/>
    </source>
</evidence>
<dbReference type="Gene3D" id="3.40.50.150">
    <property type="entry name" value="Vaccinia Virus protein VP39"/>
    <property type="match status" value="1"/>
</dbReference>
<dbReference type="GO" id="GO:0032259">
    <property type="term" value="P:methylation"/>
    <property type="evidence" value="ECO:0007669"/>
    <property type="project" value="UniProtKB-KW"/>
</dbReference>
<dbReference type="Gene3D" id="2.70.160.11">
    <property type="entry name" value="Hnrnp arginine n-methyltransferase1"/>
    <property type="match status" value="1"/>
</dbReference>
<keyword evidence="4" id="KW-0963">Cytoplasm</keyword>
<evidence type="ECO:0000256" key="9">
    <source>
        <dbReference type="ARBA" id="ARBA00023015"/>
    </source>
</evidence>
<dbReference type="GO" id="GO:0005634">
    <property type="term" value="C:nucleus"/>
    <property type="evidence" value="ECO:0007669"/>
    <property type="project" value="UniProtKB-SubCell"/>
</dbReference>
<accession>A0A8C5DTD8</accession>
<comment type="catalytic activity">
    <reaction evidence="12">
        <text>L-arginyl-[protein] + 2 S-adenosyl-L-methionine = N(omega),N(omega)-dimethyl-L-arginyl-[protein] + 2 S-adenosyl-L-homocysteine + 2 H(+)</text>
        <dbReference type="Rhea" id="RHEA:48096"/>
        <dbReference type="Rhea" id="RHEA-COMP:10532"/>
        <dbReference type="Rhea" id="RHEA-COMP:11991"/>
        <dbReference type="ChEBI" id="CHEBI:15378"/>
        <dbReference type="ChEBI" id="CHEBI:29965"/>
        <dbReference type="ChEBI" id="CHEBI:57856"/>
        <dbReference type="ChEBI" id="CHEBI:59789"/>
        <dbReference type="ChEBI" id="CHEBI:61897"/>
        <dbReference type="EC" id="2.1.1.319"/>
    </reaction>
</comment>
<dbReference type="GO" id="GO:0005737">
    <property type="term" value="C:cytoplasm"/>
    <property type="evidence" value="ECO:0007669"/>
    <property type="project" value="UniProtKB-SubCell"/>
</dbReference>
<dbReference type="InterPro" id="IPR025799">
    <property type="entry name" value="Arg_MeTrfase"/>
</dbReference>
<reference evidence="15" key="3">
    <citation type="submission" date="2025-09" db="UniProtKB">
        <authorList>
            <consortium name="Ensembl"/>
        </authorList>
    </citation>
    <scope>IDENTIFICATION</scope>
</reference>
<dbReference type="FunFam" id="2.70.160.11:FF:000002">
    <property type="entry name" value="Probable histone-arginine methyltransferase CARM1"/>
    <property type="match status" value="1"/>
</dbReference>
<dbReference type="SUPFAM" id="SSF53335">
    <property type="entry name" value="S-adenosyl-L-methionine-dependent methyltransferases"/>
    <property type="match status" value="1"/>
</dbReference>
<evidence type="ECO:0000256" key="13">
    <source>
        <dbReference type="PROSITE-ProRule" id="PRU01015"/>
    </source>
</evidence>
<keyword evidence="8" id="KW-0156">Chromatin regulator</keyword>
<keyword evidence="5 13" id="KW-0489">Methyltransferase</keyword>
<dbReference type="GO" id="GO:0070611">
    <property type="term" value="F:histone H3R2 methyltransferase activity"/>
    <property type="evidence" value="ECO:0007669"/>
    <property type="project" value="TreeGrafter"/>
</dbReference>
<keyword evidence="10" id="KW-0804">Transcription</keyword>
<dbReference type="InterPro" id="IPR055135">
    <property type="entry name" value="PRMT_dom"/>
</dbReference>
<evidence type="ECO:0000256" key="1">
    <source>
        <dbReference type="ARBA" id="ARBA00004123"/>
    </source>
</evidence>
<evidence type="ECO:0000256" key="12">
    <source>
        <dbReference type="ARBA" id="ARBA00049086"/>
    </source>
</evidence>
<dbReference type="PROSITE" id="PS51678">
    <property type="entry name" value="SAM_MT_PRMT"/>
    <property type="match status" value="1"/>
</dbReference>
<evidence type="ECO:0000256" key="8">
    <source>
        <dbReference type="ARBA" id="ARBA00022853"/>
    </source>
</evidence>
<reference evidence="15" key="1">
    <citation type="submission" date="2020-06" db="EMBL/GenBank/DDBJ databases">
        <authorList>
            <consortium name="Wellcome Sanger Institute Data Sharing"/>
        </authorList>
    </citation>
    <scope>NUCLEOTIDE SEQUENCE [LARGE SCALE GENOMIC DNA]</scope>
</reference>
<dbReference type="PANTHER" id="PTHR11006">
    <property type="entry name" value="PROTEIN ARGININE N-METHYLTRANSFERASE"/>
    <property type="match status" value="1"/>
</dbReference>
<dbReference type="Proteomes" id="UP000694680">
    <property type="component" value="Chromosome 2"/>
</dbReference>
<reference evidence="15" key="2">
    <citation type="submission" date="2025-08" db="UniProtKB">
        <authorList>
            <consortium name="Ensembl"/>
        </authorList>
    </citation>
    <scope>IDENTIFICATION</scope>
</reference>
<dbReference type="InterPro" id="IPR029063">
    <property type="entry name" value="SAM-dependent_MTases_sf"/>
</dbReference>
<evidence type="ECO:0000313" key="16">
    <source>
        <dbReference type="Proteomes" id="UP000694680"/>
    </source>
</evidence>
<dbReference type="EC" id="2.1.1.319" evidence="3"/>
<evidence type="ECO:0000256" key="5">
    <source>
        <dbReference type="ARBA" id="ARBA00022603"/>
    </source>
</evidence>
<evidence type="ECO:0000256" key="2">
    <source>
        <dbReference type="ARBA" id="ARBA00004496"/>
    </source>
</evidence>
<evidence type="ECO:0000256" key="11">
    <source>
        <dbReference type="ARBA" id="ARBA00023242"/>
    </source>
</evidence>
<organism evidence="15 16">
    <name type="scientific">Gouania willdenowi</name>
    <name type="common">Blunt-snouted clingfish</name>
    <name type="synonym">Lepadogaster willdenowi</name>
    <dbReference type="NCBI Taxonomy" id="441366"/>
    <lineage>
        <taxon>Eukaryota</taxon>
        <taxon>Metazoa</taxon>
        <taxon>Chordata</taxon>
        <taxon>Craniata</taxon>
        <taxon>Vertebrata</taxon>
        <taxon>Euteleostomi</taxon>
        <taxon>Actinopterygii</taxon>
        <taxon>Neopterygii</taxon>
        <taxon>Teleostei</taxon>
        <taxon>Neoteleostei</taxon>
        <taxon>Acanthomorphata</taxon>
        <taxon>Ovalentaria</taxon>
        <taxon>Blenniimorphae</taxon>
        <taxon>Blenniiformes</taxon>
        <taxon>Gobiesocoidei</taxon>
        <taxon>Gobiesocidae</taxon>
        <taxon>Gobiesocinae</taxon>
        <taxon>Gouania</taxon>
    </lineage>
</organism>
<evidence type="ECO:0000256" key="7">
    <source>
        <dbReference type="ARBA" id="ARBA00022691"/>
    </source>
</evidence>
<keyword evidence="16" id="KW-1185">Reference proteome</keyword>
<evidence type="ECO:0000259" key="14">
    <source>
        <dbReference type="Pfam" id="PF22528"/>
    </source>
</evidence>
<keyword evidence="7 13" id="KW-0949">S-adenosyl-L-methionine</keyword>
<evidence type="ECO:0000256" key="6">
    <source>
        <dbReference type="ARBA" id="ARBA00022679"/>
    </source>
</evidence>
<dbReference type="Pfam" id="PF22528">
    <property type="entry name" value="PRMT_C"/>
    <property type="match status" value="1"/>
</dbReference>
<proteinExistence type="predicted"/>
<name>A0A8C5DTD8_GOUWI</name>
<dbReference type="CDD" id="cd02440">
    <property type="entry name" value="AdoMet_MTases"/>
    <property type="match status" value="1"/>
</dbReference>
<dbReference type="Pfam" id="PF06325">
    <property type="entry name" value="PrmA"/>
    <property type="match status" value="1"/>
</dbReference>
<evidence type="ECO:0000256" key="3">
    <source>
        <dbReference type="ARBA" id="ARBA00011925"/>
    </source>
</evidence>
<dbReference type="Gene3D" id="2.30.29.30">
    <property type="entry name" value="Pleckstrin-homology domain (PH domain)/Phosphotyrosine-binding domain (PTB)"/>
    <property type="match status" value="1"/>
</dbReference>
<keyword evidence="6 13" id="KW-0808">Transferase</keyword>
<sequence length="425" mass="48102">MLKCHHLPANRASLFQLSVTKEMSCCQVGCQSFLLTTDKNTLLLRFRSSTGSYVHCYHLLIDSLPSGLIFPFFHGCLSQQQNLLQDYPRTATYQRAILANEADFRNKVVLDVCCGSGILSFFAVQAGASMVYATESSPMSKYTQILVQNNHLSEQIRVLQGEVKKVNCPDMVDVIVSEPFSYMLFNRTLMGNFIHAKKWLKPNGLMFPSFADLHVAPFTDDQLYLEHYARANFWQQRSFYGVNLSALHSAAVDEFFKQPIVDTFDEQILLSRSIKHCINFMDSKEEDIHRIEIPFVFPLLQSGLIHGLAFWFDVAYQGSKTTVWLSTAPTEPPSRWSQVRCLLQTPLFAKSGQTLSGTILLVANNRQSYDINITATVDQSGCRSGNILDLKNLFFSKKTPLPPPPQMTFSVLELHTLVLMELNIQ</sequence>
<evidence type="ECO:0000256" key="4">
    <source>
        <dbReference type="ARBA" id="ARBA00022490"/>
    </source>
</evidence>
<gene>
    <name evidence="15" type="primary">LOC114474727</name>
</gene>
<dbReference type="Ensembl" id="ENSGWIT00000011906.1">
    <property type="protein sequence ID" value="ENSGWIP00000010696.1"/>
    <property type="gene ID" value="ENSGWIG00000006282.1"/>
</dbReference>
<feature type="domain" description="Protein arginine N-methyltransferase" evidence="14">
    <location>
        <begin position="211"/>
        <end position="373"/>
    </location>
</feature>
<keyword evidence="11" id="KW-0539">Nucleus</keyword>
<protein>
    <recommendedName>
        <fullName evidence="3">type I protein arginine methyltransferase</fullName>
        <ecNumber evidence="3">2.1.1.319</ecNumber>
    </recommendedName>
</protein>
<dbReference type="InterPro" id="IPR011993">
    <property type="entry name" value="PH-like_dom_sf"/>
</dbReference>
<comment type="subcellular location">
    <subcellularLocation>
        <location evidence="2">Cytoplasm</location>
    </subcellularLocation>
    <subcellularLocation>
        <location evidence="1">Nucleus</location>
    </subcellularLocation>
</comment>
<dbReference type="AlphaFoldDB" id="A0A8C5DTD8"/>
<dbReference type="GO" id="GO:0035242">
    <property type="term" value="F:protein-arginine omega-N asymmetric methyltransferase activity"/>
    <property type="evidence" value="ECO:0007669"/>
    <property type="project" value="UniProtKB-EC"/>
</dbReference>
<evidence type="ECO:0000313" key="15">
    <source>
        <dbReference type="Ensembl" id="ENSGWIP00000010696.1"/>
    </source>
</evidence>
<dbReference type="Pfam" id="PF11531">
    <property type="entry name" value="CARM1"/>
    <property type="match status" value="1"/>
</dbReference>